<evidence type="ECO:0008006" key="4">
    <source>
        <dbReference type="Google" id="ProtNLM"/>
    </source>
</evidence>
<evidence type="ECO:0000313" key="3">
    <source>
        <dbReference type="Proteomes" id="UP000006056"/>
    </source>
</evidence>
<keyword evidence="1" id="KW-0812">Transmembrane</keyword>
<dbReference type="KEGG" id="trs:Terro_3027"/>
<name>I3ZJ41_TERRK</name>
<keyword evidence="1" id="KW-1133">Transmembrane helix</keyword>
<proteinExistence type="predicted"/>
<dbReference type="RefSeq" id="WP_014786523.1">
    <property type="nucleotide sequence ID" value="NC_018014.1"/>
</dbReference>
<reference evidence="2 3" key="1">
    <citation type="submission" date="2012-06" db="EMBL/GenBank/DDBJ databases">
        <title>Complete genome of Terriglobus roseus DSM 18391.</title>
        <authorList>
            <consortium name="US DOE Joint Genome Institute (JGI-PGF)"/>
            <person name="Lucas S."/>
            <person name="Copeland A."/>
            <person name="Lapidus A."/>
            <person name="Glavina del Rio T."/>
            <person name="Dalin E."/>
            <person name="Tice H."/>
            <person name="Bruce D."/>
            <person name="Goodwin L."/>
            <person name="Pitluck S."/>
            <person name="Peters L."/>
            <person name="Mikhailova N."/>
            <person name="Munk A.C.C."/>
            <person name="Kyrpides N."/>
            <person name="Mavromatis K."/>
            <person name="Ivanova N."/>
            <person name="Brettin T."/>
            <person name="Detter J.C."/>
            <person name="Han C."/>
            <person name="Larimer F."/>
            <person name="Land M."/>
            <person name="Hauser L."/>
            <person name="Markowitz V."/>
            <person name="Cheng J.-F."/>
            <person name="Hugenholtz P."/>
            <person name="Woyke T."/>
            <person name="Wu D."/>
            <person name="Brambilla E."/>
            <person name="Klenk H.-P."/>
            <person name="Eisen J.A."/>
        </authorList>
    </citation>
    <scope>NUCLEOTIDE SEQUENCE [LARGE SCALE GENOMIC DNA]</scope>
    <source>
        <strain evidence="3">DSM 18391 / NRRL B-41598 / KBS 63</strain>
    </source>
</reference>
<dbReference type="eggNOG" id="COG0823">
    <property type="taxonomic scope" value="Bacteria"/>
</dbReference>
<protein>
    <recommendedName>
        <fullName evidence="4">Adenylate cyclase</fullName>
    </recommendedName>
</protein>
<dbReference type="Proteomes" id="UP000006056">
    <property type="component" value="Chromosome"/>
</dbReference>
<dbReference type="HOGENOM" id="CLU_036287_0_0_0"/>
<sequence>MSETSETEKTPFTLTERARIESEVAQILSHASFRNSARCSKLLRFLVDGAVRDEPSSLKERLIGHQLFGRATDYDTGSDPVVRNTASEVRKRLAQYYQAANESSGVRIGLNPGSYVPEINLDTPEATAEAAPQTDVARSLPISLGVWAKSPRPLHRLRWQQLLVEVAFAGALIALVLTGWRSFRARNAVRAFWGPVFQSNQDTVICIGYMRRRLETPSSATDMPTVAVPDAASYAAISALLDTHGMHSRLIAANLATYPDLMGRNAVLLGAFNNPWTLRLSSALRYKVGRSDEGSNHRGAWIEDSVSKDHKRWTIPWVAEYKDWTVDYAIAGRVHNPATGELTYFAAGAGKYATEAAGTFLTQERYLRMLPLAVNDPKINVEVVLKVDVVNATAGPPQLMAVSTW</sequence>
<dbReference type="OrthoDB" id="115818at2"/>
<feature type="transmembrane region" description="Helical" evidence="1">
    <location>
        <begin position="162"/>
        <end position="180"/>
    </location>
</feature>
<gene>
    <name evidence="2" type="ordered locus">Terro_3027</name>
</gene>
<keyword evidence="3" id="KW-1185">Reference proteome</keyword>
<dbReference type="STRING" id="926566.Terro_3027"/>
<accession>I3ZJ41</accession>
<evidence type="ECO:0000256" key="1">
    <source>
        <dbReference type="SAM" id="Phobius"/>
    </source>
</evidence>
<evidence type="ECO:0000313" key="2">
    <source>
        <dbReference type="EMBL" id="AFL89259.1"/>
    </source>
</evidence>
<organism evidence="2 3">
    <name type="scientific">Terriglobus roseus (strain DSM 18391 / NRRL B-41598 / KBS 63)</name>
    <dbReference type="NCBI Taxonomy" id="926566"/>
    <lineage>
        <taxon>Bacteria</taxon>
        <taxon>Pseudomonadati</taxon>
        <taxon>Acidobacteriota</taxon>
        <taxon>Terriglobia</taxon>
        <taxon>Terriglobales</taxon>
        <taxon>Acidobacteriaceae</taxon>
        <taxon>Terriglobus</taxon>
    </lineage>
</organism>
<dbReference type="EMBL" id="CP003379">
    <property type="protein sequence ID" value="AFL89259.1"/>
    <property type="molecule type" value="Genomic_DNA"/>
</dbReference>
<keyword evidence="1" id="KW-0472">Membrane</keyword>
<dbReference type="AlphaFoldDB" id="I3ZJ41"/>